<dbReference type="EMBL" id="FPKR01000014">
    <property type="protein sequence ID" value="SFZ79008.1"/>
    <property type="molecule type" value="Genomic_DNA"/>
</dbReference>
<evidence type="ECO:0000313" key="5">
    <source>
        <dbReference type="Proteomes" id="UP000186513"/>
    </source>
</evidence>
<keyword evidence="5" id="KW-1185">Reference proteome</keyword>
<keyword evidence="1" id="KW-0175">Coiled coil</keyword>
<keyword evidence="3" id="KW-1133">Transmembrane helix</keyword>
<dbReference type="Proteomes" id="UP000186513">
    <property type="component" value="Unassembled WGS sequence"/>
</dbReference>
<feature type="compositionally biased region" description="Pro residues" evidence="2">
    <location>
        <begin position="198"/>
        <end position="220"/>
    </location>
</feature>
<name>A0A1K2HQB9_9NEIS</name>
<feature type="transmembrane region" description="Helical" evidence="3">
    <location>
        <begin position="31"/>
        <end position="56"/>
    </location>
</feature>
<accession>A0A1K2HQB9</accession>
<reference evidence="4 5" key="1">
    <citation type="submission" date="2016-11" db="EMBL/GenBank/DDBJ databases">
        <authorList>
            <person name="Jaros S."/>
            <person name="Januszkiewicz K."/>
            <person name="Wedrychowicz H."/>
        </authorList>
    </citation>
    <scope>NUCLEOTIDE SEQUENCE [LARGE SCALE GENOMIC DNA]</scope>
    <source>
        <strain evidence="4 5">DSM 18899</strain>
    </source>
</reference>
<feature type="coiled-coil region" evidence="1">
    <location>
        <begin position="71"/>
        <end position="126"/>
    </location>
</feature>
<feature type="region of interest" description="Disordered" evidence="2">
    <location>
        <begin position="183"/>
        <end position="220"/>
    </location>
</feature>
<evidence type="ECO:0000313" key="4">
    <source>
        <dbReference type="EMBL" id="SFZ79008.1"/>
    </source>
</evidence>
<evidence type="ECO:0000256" key="2">
    <source>
        <dbReference type="SAM" id="MobiDB-lite"/>
    </source>
</evidence>
<dbReference type="AlphaFoldDB" id="A0A1K2HQB9"/>
<keyword evidence="3" id="KW-0812">Transmembrane</keyword>
<sequence>MTTSNEQVAKLPLMKRIVLALRGGVPNGVSAMLVVLLIALVIAIGAGGFLGGLALATQRNQTMERNLLTQTRAAKQAAAKLAEEKAQLQTQLEEAKTLQEAKDKDVATLKEQLALAKLEKEALDKVLQDIRTSLTGTGSKAEQAVKGALLKFADKECELQGGAIRSKEDVKCLNLRDAIGAMNSGPGGYEDKAAKPATPAPAPVVKPVVPKPATPKPSGH</sequence>
<gene>
    <name evidence="4" type="ORF">SAMN02745887_03322</name>
</gene>
<protein>
    <submittedName>
        <fullName evidence="4">Uncharacterized protein</fullName>
    </submittedName>
</protein>
<evidence type="ECO:0000256" key="1">
    <source>
        <dbReference type="SAM" id="Coils"/>
    </source>
</evidence>
<organism evidence="4 5">
    <name type="scientific">Chitinimonas taiwanensis DSM 18899</name>
    <dbReference type="NCBI Taxonomy" id="1121279"/>
    <lineage>
        <taxon>Bacteria</taxon>
        <taxon>Pseudomonadati</taxon>
        <taxon>Pseudomonadota</taxon>
        <taxon>Betaproteobacteria</taxon>
        <taxon>Neisseriales</taxon>
        <taxon>Chitinibacteraceae</taxon>
        <taxon>Chitinimonas</taxon>
    </lineage>
</organism>
<evidence type="ECO:0000256" key="3">
    <source>
        <dbReference type="SAM" id="Phobius"/>
    </source>
</evidence>
<keyword evidence="3" id="KW-0472">Membrane</keyword>
<proteinExistence type="predicted"/>